<evidence type="ECO:0000256" key="2">
    <source>
        <dbReference type="ARBA" id="ARBA00022801"/>
    </source>
</evidence>
<dbReference type="EMBL" id="JBEWZI010000039">
    <property type="protein sequence ID" value="MET7016382.1"/>
    <property type="molecule type" value="Genomic_DNA"/>
</dbReference>
<feature type="chain" id="PRO_5047222670" evidence="5">
    <location>
        <begin position="32"/>
        <end position="628"/>
    </location>
</feature>
<dbReference type="InterPro" id="IPR011050">
    <property type="entry name" value="Pectin_lyase_fold/virulence"/>
</dbReference>
<dbReference type="InterPro" id="IPR003961">
    <property type="entry name" value="FN3_dom"/>
</dbReference>
<dbReference type="Proteomes" id="UP001549691">
    <property type="component" value="Unassembled WGS sequence"/>
</dbReference>
<feature type="signal peptide" evidence="5">
    <location>
        <begin position="1"/>
        <end position="31"/>
    </location>
</feature>
<dbReference type="PANTHER" id="PTHR31339">
    <property type="entry name" value="PECTIN LYASE-RELATED"/>
    <property type="match status" value="1"/>
</dbReference>
<protein>
    <submittedName>
        <fullName evidence="7">Glycoside hydrolase family 28 protein</fullName>
    </submittedName>
</protein>
<keyword evidence="2 4" id="KW-0378">Hydrolase</keyword>
<keyword evidence="3 4" id="KW-0326">Glycosidase</keyword>
<evidence type="ECO:0000256" key="4">
    <source>
        <dbReference type="RuleBase" id="RU361169"/>
    </source>
</evidence>
<dbReference type="SUPFAM" id="SSF51126">
    <property type="entry name" value="Pectin lyase-like"/>
    <property type="match status" value="1"/>
</dbReference>
<dbReference type="PANTHER" id="PTHR31339:SF9">
    <property type="entry name" value="PLASMIN AND FIBRONECTIN-BINDING PROTEIN A"/>
    <property type="match status" value="1"/>
</dbReference>
<dbReference type="InterPro" id="IPR051801">
    <property type="entry name" value="GH28_Enzymes"/>
</dbReference>
<dbReference type="Gene3D" id="2.160.20.10">
    <property type="entry name" value="Single-stranded right-handed beta-helix, Pectin lyase-like"/>
    <property type="match status" value="1"/>
</dbReference>
<dbReference type="InterPro" id="IPR000743">
    <property type="entry name" value="Glyco_hydro_28"/>
</dbReference>
<evidence type="ECO:0000313" key="7">
    <source>
        <dbReference type="EMBL" id="MET7016382.1"/>
    </source>
</evidence>
<dbReference type="Gene3D" id="2.60.40.10">
    <property type="entry name" value="Immunoglobulins"/>
    <property type="match status" value="1"/>
</dbReference>
<dbReference type="Pfam" id="PF00295">
    <property type="entry name" value="Glyco_hydro_28"/>
    <property type="match status" value="1"/>
</dbReference>
<evidence type="ECO:0000256" key="1">
    <source>
        <dbReference type="ARBA" id="ARBA00008834"/>
    </source>
</evidence>
<dbReference type="InterPro" id="IPR013783">
    <property type="entry name" value="Ig-like_fold"/>
</dbReference>
<organism evidence="7 8">
    <name type="scientific">Uliginosibacterium flavum</name>
    <dbReference type="NCBI Taxonomy" id="1396831"/>
    <lineage>
        <taxon>Bacteria</taxon>
        <taxon>Pseudomonadati</taxon>
        <taxon>Pseudomonadota</taxon>
        <taxon>Betaproteobacteria</taxon>
        <taxon>Rhodocyclales</taxon>
        <taxon>Zoogloeaceae</taxon>
        <taxon>Uliginosibacterium</taxon>
    </lineage>
</organism>
<keyword evidence="5" id="KW-0732">Signal</keyword>
<dbReference type="Pfam" id="PF00041">
    <property type="entry name" value="fn3"/>
    <property type="match status" value="1"/>
</dbReference>
<reference evidence="7 8" key="1">
    <citation type="submission" date="2024-07" db="EMBL/GenBank/DDBJ databases">
        <title>Uliginosibacterium flavum JJ3220;KACC:17644.</title>
        <authorList>
            <person name="Kim M.K."/>
        </authorList>
    </citation>
    <scope>NUCLEOTIDE SEQUENCE [LARGE SCALE GENOMIC DNA]</scope>
    <source>
        <strain evidence="7 8">KACC:17644</strain>
    </source>
</reference>
<proteinExistence type="inferred from homology"/>
<dbReference type="SUPFAM" id="SSF49265">
    <property type="entry name" value="Fibronectin type III"/>
    <property type="match status" value="1"/>
</dbReference>
<dbReference type="PROSITE" id="PS50853">
    <property type="entry name" value="FN3"/>
    <property type="match status" value="1"/>
</dbReference>
<dbReference type="CDD" id="cd00063">
    <property type="entry name" value="FN3"/>
    <property type="match status" value="1"/>
</dbReference>
<comment type="caution">
    <text evidence="7">The sequence shown here is derived from an EMBL/GenBank/DDBJ whole genome shotgun (WGS) entry which is preliminary data.</text>
</comment>
<dbReference type="RefSeq" id="WP_354602840.1">
    <property type="nucleotide sequence ID" value="NZ_JBEWZI010000039.1"/>
</dbReference>
<evidence type="ECO:0000313" key="8">
    <source>
        <dbReference type="Proteomes" id="UP001549691"/>
    </source>
</evidence>
<accession>A0ABV2TR33</accession>
<feature type="domain" description="Fibronectin type-III" evidence="6">
    <location>
        <begin position="35"/>
        <end position="152"/>
    </location>
</feature>
<evidence type="ECO:0000259" key="6">
    <source>
        <dbReference type="PROSITE" id="PS50853"/>
    </source>
</evidence>
<dbReference type="GO" id="GO:0016787">
    <property type="term" value="F:hydrolase activity"/>
    <property type="evidence" value="ECO:0007669"/>
    <property type="project" value="UniProtKB-KW"/>
</dbReference>
<evidence type="ECO:0000256" key="3">
    <source>
        <dbReference type="ARBA" id="ARBA00023295"/>
    </source>
</evidence>
<evidence type="ECO:0000256" key="5">
    <source>
        <dbReference type="SAM" id="SignalP"/>
    </source>
</evidence>
<comment type="similarity">
    <text evidence="1 4">Belongs to the glycosyl hydrolase 28 family.</text>
</comment>
<sequence length="628" mass="67854">MSHCCRLPICTHAPKALLAAFILALPGLAAAVGIAPTGLRVPALAYDDHSIVLVWQKPADYAKVVDYKIYLNGKAIGSARENAAKFSPAAPYVKAFHAADKAGRHVKIDQHNFTADGLKPDTEYRFSVRAVHADGSLSAPSKVITQRSAKPSPRCDITAHGAVGDGQTLNTGAIQDTITACPAGGTVVIPKGVFKSGALFLKSDLTLDVTEGATLLGSERAEDYPVSLGYTLYTYSTTQRPPSLVNALNRSQRTAGAFRNIRIVGKGTITGSGWKRAATPELQDETGRILPQYQFGTNASVGKFGILAADQVKTAQAEGLPLGAAYSQRRSSLMTLRGVENLYIGGITGQNPAFHGIMVLEGRNVAVNGIKLETWDVNNADGLEFGNSEQITVFNSFFDTGDDCINFAAGTGEEAARQEPQREAWIFNNYTRRGHGMVVLGSHTGAWIEDILAEDNVANLTWIGLRGKSNNINGGGARRIVYRDNAHRDLQREGFILTLEYSDINLLLDYKAAKVPGAFQDIQIRHNSLEFTADWKPTPVPSGPKRELAVVDFKALEVQGDMKTQAFHERITVDDLLLINTSSIKIDGLKEGVLRNVRFEGYQGKDEAVSIKNAPGLKLENIQKPVGK</sequence>
<dbReference type="InterPro" id="IPR036116">
    <property type="entry name" value="FN3_sf"/>
</dbReference>
<dbReference type="SMART" id="SM00060">
    <property type="entry name" value="FN3"/>
    <property type="match status" value="1"/>
</dbReference>
<gene>
    <name evidence="7" type="ORF">ABXR19_19520</name>
</gene>
<name>A0ABV2TR33_9RHOO</name>
<dbReference type="InterPro" id="IPR012334">
    <property type="entry name" value="Pectin_lyas_fold"/>
</dbReference>
<keyword evidence="8" id="KW-1185">Reference proteome</keyword>